<evidence type="ECO:0000256" key="5">
    <source>
        <dbReference type="ARBA" id="ARBA00023315"/>
    </source>
</evidence>
<evidence type="ECO:0000256" key="4">
    <source>
        <dbReference type="ARBA" id="ARBA00022946"/>
    </source>
</evidence>
<keyword evidence="10" id="KW-0670">Pyruvate</keyword>
<evidence type="ECO:0000256" key="6">
    <source>
        <dbReference type="RuleBase" id="RU361137"/>
    </source>
</evidence>
<keyword evidence="3 6" id="KW-0450">Lipoyl</keyword>
<dbReference type="SUPFAM" id="SSF51230">
    <property type="entry name" value="Single hybrid motif"/>
    <property type="match status" value="1"/>
</dbReference>
<evidence type="ECO:0000256" key="7">
    <source>
        <dbReference type="SAM" id="MobiDB-lite"/>
    </source>
</evidence>
<feature type="domain" description="Lipoyl-binding" evidence="8">
    <location>
        <begin position="75"/>
        <end position="151"/>
    </location>
</feature>
<keyword evidence="5 6" id="KW-0012">Acyltransferase</keyword>
<keyword evidence="4" id="KW-0809">Transit peptide</keyword>
<comment type="catalytic activity">
    <reaction evidence="6">
        <text>N(6)-[(R)-dihydrolipoyl]-L-lysyl-[protein] + acetyl-CoA = N(6)-[(R)-S(8)-acetyldihydrolipoyl]-L-lysyl-[protein] + CoA</text>
        <dbReference type="Rhea" id="RHEA:17017"/>
        <dbReference type="Rhea" id="RHEA-COMP:10475"/>
        <dbReference type="Rhea" id="RHEA-COMP:10478"/>
        <dbReference type="ChEBI" id="CHEBI:57287"/>
        <dbReference type="ChEBI" id="CHEBI:57288"/>
        <dbReference type="ChEBI" id="CHEBI:83100"/>
        <dbReference type="ChEBI" id="CHEBI:83111"/>
        <dbReference type="EC" id="2.3.1.12"/>
    </reaction>
</comment>
<comment type="similarity">
    <text evidence="1 6">Belongs to the 2-oxoacid dehydrogenase family.</text>
</comment>
<comment type="subcellular location">
    <subcellularLocation>
        <location evidence="6">Mitochondrion</location>
    </subcellularLocation>
</comment>
<dbReference type="Gene3D" id="3.30.559.10">
    <property type="entry name" value="Chloramphenicol acetyltransferase-like domain"/>
    <property type="match status" value="1"/>
</dbReference>
<comment type="cofactor">
    <cofactor evidence="6">
        <name>(R)-lipoate</name>
        <dbReference type="ChEBI" id="CHEBI:83088"/>
    </cofactor>
    <text evidence="6">Binds 1 lipoyl cofactor covalently.</text>
</comment>
<dbReference type="GO" id="GO:0006086">
    <property type="term" value="P:pyruvate decarboxylation to acetyl-CoA"/>
    <property type="evidence" value="ECO:0007669"/>
    <property type="project" value="InterPro"/>
</dbReference>
<dbReference type="FunFam" id="3.30.559.10:FF:000003">
    <property type="entry name" value="Acetyltransferase component of pyruvate dehydrogenase complex"/>
    <property type="match status" value="1"/>
</dbReference>
<dbReference type="PROSITE" id="PS00189">
    <property type="entry name" value="LIPOYL"/>
    <property type="match status" value="1"/>
</dbReference>
<comment type="function">
    <text evidence="6">The pyruvate dehydrogenase complex catalyzes the overall conversion of pyruvate to acetyl-CoA and CO(2).</text>
</comment>
<keyword evidence="2 6" id="KW-0808">Transferase</keyword>
<dbReference type="InterPro" id="IPR011053">
    <property type="entry name" value="Single_hybrid_motif"/>
</dbReference>
<dbReference type="PROSITE" id="PS51826">
    <property type="entry name" value="PSBD"/>
    <property type="match status" value="1"/>
</dbReference>
<dbReference type="PANTHER" id="PTHR23151">
    <property type="entry name" value="DIHYDROLIPOAMIDE ACETYL/SUCCINYL-TRANSFERASE-RELATED"/>
    <property type="match status" value="1"/>
</dbReference>
<dbReference type="EC" id="2.3.1.12" evidence="6"/>
<dbReference type="InterPro" id="IPR023213">
    <property type="entry name" value="CAT-like_dom_sf"/>
</dbReference>
<evidence type="ECO:0000256" key="2">
    <source>
        <dbReference type="ARBA" id="ARBA00022679"/>
    </source>
</evidence>
<comment type="caution">
    <text evidence="10">The sequence shown here is derived from an EMBL/GenBank/DDBJ whole genome shotgun (WGS) entry which is preliminary data.</text>
</comment>
<dbReference type="CDD" id="cd06849">
    <property type="entry name" value="lipoyl_domain"/>
    <property type="match status" value="1"/>
</dbReference>
<evidence type="ECO:0000313" key="11">
    <source>
        <dbReference type="Proteomes" id="UP000827284"/>
    </source>
</evidence>
<evidence type="ECO:0000259" key="9">
    <source>
        <dbReference type="PROSITE" id="PS51826"/>
    </source>
</evidence>
<dbReference type="Pfam" id="PF00198">
    <property type="entry name" value="2-oxoacid_dh"/>
    <property type="match status" value="1"/>
</dbReference>
<dbReference type="PROSITE" id="PS50968">
    <property type="entry name" value="BIOTINYL_LIPOYL"/>
    <property type="match status" value="1"/>
</dbReference>
<reference evidence="10" key="2">
    <citation type="journal article" date="2022" name="Microbiol. Resour. Announc.">
        <title>Whole-Genome Sequence of Entomortierella parvispora E1425, a Mucoromycotan Fungus Associated with Burkholderiaceae-Related Endosymbiotic Bacteria.</title>
        <authorList>
            <person name="Herlambang A."/>
            <person name="Guo Y."/>
            <person name="Takashima Y."/>
            <person name="Narisawa K."/>
            <person name="Ohta H."/>
            <person name="Nishizawa T."/>
        </authorList>
    </citation>
    <scope>NUCLEOTIDE SEQUENCE</scope>
    <source>
        <strain evidence="10">E1425</strain>
    </source>
</reference>
<dbReference type="InterPro" id="IPR001078">
    <property type="entry name" value="2-oxoacid_DH_actylTfrase"/>
</dbReference>
<gene>
    <name evidence="10" type="ORF">EMPS_04676</name>
</gene>
<proteinExistence type="inferred from homology"/>
<dbReference type="Gene3D" id="2.40.50.100">
    <property type="match status" value="1"/>
</dbReference>
<dbReference type="SUPFAM" id="SSF47005">
    <property type="entry name" value="Peripheral subunit-binding domain of 2-oxo acid dehydrogenase complex"/>
    <property type="match status" value="1"/>
</dbReference>
<dbReference type="GO" id="GO:0004742">
    <property type="term" value="F:dihydrolipoyllysine-residue acetyltransferase activity"/>
    <property type="evidence" value="ECO:0007669"/>
    <property type="project" value="UniProtKB-UniRule"/>
</dbReference>
<feature type="domain" description="Peripheral subunit-binding (PSBD)" evidence="9">
    <location>
        <begin position="211"/>
        <end position="248"/>
    </location>
</feature>
<dbReference type="GO" id="GO:0045254">
    <property type="term" value="C:pyruvate dehydrogenase complex"/>
    <property type="evidence" value="ECO:0007669"/>
    <property type="project" value="UniProtKB-UniRule"/>
</dbReference>
<dbReference type="FunFam" id="2.40.50.100:FF:000010">
    <property type="entry name" value="Acetyltransferase component of pyruvate dehydrogenase complex"/>
    <property type="match status" value="1"/>
</dbReference>
<evidence type="ECO:0000256" key="3">
    <source>
        <dbReference type="ARBA" id="ARBA00022823"/>
    </source>
</evidence>
<name>A0A9P3H926_9FUNG</name>
<evidence type="ECO:0000313" key="10">
    <source>
        <dbReference type="EMBL" id="GJJ72319.1"/>
    </source>
</evidence>
<dbReference type="Gene3D" id="4.10.320.10">
    <property type="entry name" value="E3-binding domain"/>
    <property type="match status" value="1"/>
</dbReference>
<sequence length="499" mass="53018">MLSSVSRLAISTGRRSVHRAAALVPLARATAAYNAAASRSFTASASAPRHILSSAAVSLKTNMARYYSSKSYPTHITINMPALSPTMTHGNIGTWQKKVGDAVAPGDVLVEIETDKAQMDFECQEEGFIAKILADSGSKDVDINRPIAIMVENKEDIEKFADFTVGDVAGAAAPAAAEKKEAPKEEAPKAEAPKTESANAAPSRSDAERIFASPIAKKIANEKNLSLGDIPGTGPHGRILKADVEGFTPAPKAAASAPAPKAAAPAAAAAAAYTDIPLTNMRKIIAQRLTESKQNVPHYYVTVEMEMDKVLKLREVLNKQSEDKYKLSVNDFIVKASALALKAVPEANSSWMNDSIRQYHSSDICVATSTPTGLITPIVANAETKGLATISNQVKDLASRARANKLAPHEYQGGTFTISNMGMYGIKHFTAIINPPQSCILAVGATEKRVVPGEDGDVRTASIMAVTLSSDHRTVDGAVAAQFLKSFKGYMENPLKMLL</sequence>
<dbReference type="Pfam" id="PF00364">
    <property type="entry name" value="Biotin_lipoyl"/>
    <property type="match status" value="1"/>
</dbReference>
<dbReference type="AlphaFoldDB" id="A0A9P3H926"/>
<organism evidence="10 11">
    <name type="scientific">Entomortierella parvispora</name>
    <dbReference type="NCBI Taxonomy" id="205924"/>
    <lineage>
        <taxon>Eukaryota</taxon>
        <taxon>Fungi</taxon>
        <taxon>Fungi incertae sedis</taxon>
        <taxon>Mucoromycota</taxon>
        <taxon>Mortierellomycotina</taxon>
        <taxon>Mortierellomycetes</taxon>
        <taxon>Mortierellales</taxon>
        <taxon>Mortierellaceae</taxon>
        <taxon>Entomortierella</taxon>
    </lineage>
</organism>
<evidence type="ECO:0000259" key="8">
    <source>
        <dbReference type="PROSITE" id="PS50968"/>
    </source>
</evidence>
<dbReference type="InterPro" id="IPR045257">
    <property type="entry name" value="E2/Pdx1"/>
</dbReference>
<evidence type="ECO:0000256" key="1">
    <source>
        <dbReference type="ARBA" id="ARBA00007317"/>
    </source>
</evidence>
<dbReference type="InterPro" id="IPR003016">
    <property type="entry name" value="2-oxoA_DH_lipoyl-BS"/>
</dbReference>
<dbReference type="InterPro" id="IPR006257">
    <property type="entry name" value="LAT1"/>
</dbReference>
<dbReference type="Proteomes" id="UP000827284">
    <property type="component" value="Unassembled WGS sequence"/>
</dbReference>
<dbReference type="GO" id="GO:0005739">
    <property type="term" value="C:mitochondrion"/>
    <property type="evidence" value="ECO:0007669"/>
    <property type="project" value="UniProtKB-SubCell"/>
</dbReference>
<feature type="compositionally biased region" description="Basic and acidic residues" evidence="7">
    <location>
        <begin position="177"/>
        <end position="194"/>
    </location>
</feature>
<dbReference type="OrthoDB" id="537444at2759"/>
<dbReference type="InterPro" id="IPR000089">
    <property type="entry name" value="Biotin_lipoyl"/>
</dbReference>
<dbReference type="PANTHER" id="PTHR23151:SF90">
    <property type="entry name" value="DIHYDROLIPOYLLYSINE-RESIDUE ACETYLTRANSFERASE COMPONENT OF PYRUVATE DEHYDROGENASE COMPLEX, MITOCHONDRIAL-RELATED"/>
    <property type="match status" value="1"/>
</dbReference>
<feature type="region of interest" description="Disordered" evidence="7">
    <location>
        <begin position="174"/>
        <end position="207"/>
    </location>
</feature>
<dbReference type="SUPFAM" id="SSF52777">
    <property type="entry name" value="CoA-dependent acyltransferases"/>
    <property type="match status" value="1"/>
</dbReference>
<reference evidence="10" key="1">
    <citation type="submission" date="2021-11" db="EMBL/GenBank/DDBJ databases">
        <authorList>
            <person name="Herlambang A."/>
            <person name="Guo Y."/>
            <person name="Takashima Y."/>
            <person name="Nishizawa T."/>
        </authorList>
    </citation>
    <scope>NUCLEOTIDE SEQUENCE</scope>
    <source>
        <strain evidence="10">E1425</strain>
    </source>
</reference>
<dbReference type="Pfam" id="PF02817">
    <property type="entry name" value="E3_binding"/>
    <property type="match status" value="1"/>
</dbReference>
<dbReference type="InterPro" id="IPR004167">
    <property type="entry name" value="PSBD"/>
</dbReference>
<dbReference type="EMBL" id="BQFW01000006">
    <property type="protein sequence ID" value="GJJ72319.1"/>
    <property type="molecule type" value="Genomic_DNA"/>
</dbReference>
<keyword evidence="11" id="KW-1185">Reference proteome</keyword>
<protein>
    <recommendedName>
        <fullName evidence="6">Acetyltransferase component of pyruvate dehydrogenase complex</fullName>
        <ecNumber evidence="6">2.3.1.12</ecNumber>
    </recommendedName>
</protein>
<dbReference type="InterPro" id="IPR036625">
    <property type="entry name" value="E3-bd_dom_sf"/>
</dbReference>
<accession>A0A9P3H926</accession>
<dbReference type="NCBIfam" id="TIGR01349">
    <property type="entry name" value="PDHac_trf_mito"/>
    <property type="match status" value="1"/>
</dbReference>